<evidence type="ECO:0000256" key="7">
    <source>
        <dbReference type="ARBA" id="ARBA00023136"/>
    </source>
</evidence>
<dbReference type="PROSITE" id="PS50035">
    <property type="entry name" value="PLD"/>
    <property type="match status" value="2"/>
</dbReference>
<evidence type="ECO:0000256" key="3">
    <source>
        <dbReference type="ARBA" id="ARBA00022679"/>
    </source>
</evidence>
<keyword evidence="7 9" id="KW-0472">Membrane</keyword>
<keyword evidence="6 9" id="KW-1133">Transmembrane helix</keyword>
<dbReference type="CDD" id="cd09110">
    <property type="entry name" value="PLDc_CLS_1"/>
    <property type="match status" value="1"/>
</dbReference>
<keyword evidence="5" id="KW-0677">Repeat</keyword>
<evidence type="ECO:0000256" key="6">
    <source>
        <dbReference type="ARBA" id="ARBA00022989"/>
    </source>
</evidence>
<dbReference type="CDD" id="cd09112">
    <property type="entry name" value="PLDc_CLS_2"/>
    <property type="match status" value="1"/>
</dbReference>
<dbReference type="InterPro" id="IPR001736">
    <property type="entry name" value="PLipase_D/transphosphatidylase"/>
</dbReference>
<feature type="domain" description="PLD phosphodiesterase" evidence="10">
    <location>
        <begin position="157"/>
        <end position="184"/>
    </location>
</feature>
<dbReference type="AlphaFoldDB" id="A0A1C4D359"/>
<proteinExistence type="predicted"/>
<evidence type="ECO:0000259" key="10">
    <source>
        <dbReference type="PROSITE" id="PS50035"/>
    </source>
</evidence>
<reference evidence="12" key="1">
    <citation type="submission" date="2016-08" db="EMBL/GenBank/DDBJ databases">
        <authorList>
            <person name="Varghese N."/>
            <person name="Submissions Spin"/>
        </authorList>
    </citation>
    <scope>NUCLEOTIDE SEQUENCE [LARGE SCALE GENOMIC DNA]</scope>
    <source>
        <strain evidence="12">SGD-1123</strain>
    </source>
</reference>
<dbReference type="NCBIfam" id="TIGR04265">
    <property type="entry name" value="bac_cardiolipin"/>
    <property type="match status" value="1"/>
</dbReference>
<accession>A0A1C4D359</accession>
<organism evidence="11 12">
    <name type="scientific">[Bacillus] enclensis</name>
    <dbReference type="NCBI Taxonomy" id="1402860"/>
    <lineage>
        <taxon>Bacteria</taxon>
        <taxon>Bacillati</taxon>
        <taxon>Bacillota</taxon>
        <taxon>Bacilli</taxon>
        <taxon>Bacillales</taxon>
        <taxon>Bacillaceae</taxon>
        <taxon>Rossellomorea</taxon>
    </lineage>
</organism>
<dbReference type="Proteomes" id="UP000181997">
    <property type="component" value="Unassembled WGS sequence"/>
</dbReference>
<evidence type="ECO:0000256" key="5">
    <source>
        <dbReference type="ARBA" id="ARBA00022737"/>
    </source>
</evidence>
<comment type="subcellular location">
    <subcellularLocation>
        <location evidence="1">Cell membrane</location>
    </subcellularLocation>
</comment>
<dbReference type="InterPro" id="IPR022924">
    <property type="entry name" value="Cardiolipin_synthase"/>
</dbReference>
<gene>
    <name evidence="11" type="ORF">GA0061094_3517</name>
</gene>
<keyword evidence="4 9" id="KW-0812">Transmembrane</keyword>
<dbReference type="EMBL" id="FMAU01000004">
    <property type="protein sequence ID" value="SCC25731.1"/>
    <property type="molecule type" value="Genomic_DNA"/>
</dbReference>
<evidence type="ECO:0000256" key="9">
    <source>
        <dbReference type="SAM" id="Phobius"/>
    </source>
</evidence>
<evidence type="ECO:0000256" key="4">
    <source>
        <dbReference type="ARBA" id="ARBA00022692"/>
    </source>
</evidence>
<dbReference type="EC" id="2.7.8.-" evidence="8"/>
<dbReference type="PANTHER" id="PTHR21248">
    <property type="entry name" value="CARDIOLIPIN SYNTHASE"/>
    <property type="match status" value="1"/>
</dbReference>
<dbReference type="GO" id="GO:0032049">
    <property type="term" value="P:cardiolipin biosynthetic process"/>
    <property type="evidence" value="ECO:0007669"/>
    <property type="project" value="UniProtKB-UniRule"/>
</dbReference>
<dbReference type="GO" id="GO:0005886">
    <property type="term" value="C:plasma membrane"/>
    <property type="evidence" value="ECO:0007669"/>
    <property type="project" value="UniProtKB-SubCell"/>
</dbReference>
<sequence>MQVDGHTKFIDDERVIRMWLVYVILIIGVLIAWMVVDFKLGRSRFIRTRTRRNYGDRYSDITLISRGPELFDKMFYDIKNAESSIHILFYIVQNDHLGHRFLEVLEEKAKQGVEVRLLMDQLGSSQVPKSKVKLLKQAGAEVAFAQKVKLPHLFFTSQQRNHRKITVIDGKLGYLGGYNVGKEYIDENDRPELSPWRDYHMRMEGEGVLDLQAEFSIDWHRATQKELKNEPLYFPPAAKGEIRHQIFPTEGVNIEKFFGEFIDDAKHSIVIGTPYFIPTSHLMDKLLAALDRGVKLEIIVPNQADHALVKEAAFPYFRPLLEKGALVYQYMNGFYHGKLMIVDDHFCDIGTANFDQRSFFINLELNNLIYDKNFIDIVKKEVAKDIKESDRLTASDLQSVSVFTRIKEKVASAISILL</sequence>
<keyword evidence="12" id="KW-1185">Reference proteome</keyword>
<protein>
    <recommendedName>
        <fullName evidence="8">Cardiolipin synthase</fullName>
        <ecNumber evidence="8">2.7.8.-</ecNumber>
    </recommendedName>
</protein>
<dbReference type="PANTHER" id="PTHR21248:SF7">
    <property type="entry name" value="MINOR CARDIOLIPIN SYNTHASE CLSB"/>
    <property type="match status" value="1"/>
</dbReference>
<feature type="domain" description="PLD phosphodiesterase" evidence="10">
    <location>
        <begin position="331"/>
        <end position="358"/>
    </location>
</feature>
<keyword evidence="2" id="KW-1003">Cell membrane</keyword>
<dbReference type="InterPro" id="IPR025202">
    <property type="entry name" value="PLD-like_dom"/>
</dbReference>
<dbReference type="Pfam" id="PF13091">
    <property type="entry name" value="PLDc_2"/>
    <property type="match status" value="2"/>
</dbReference>
<evidence type="ECO:0000313" key="11">
    <source>
        <dbReference type="EMBL" id="SCC25731.1"/>
    </source>
</evidence>
<dbReference type="SMART" id="SM00155">
    <property type="entry name" value="PLDc"/>
    <property type="match status" value="2"/>
</dbReference>
<evidence type="ECO:0000256" key="8">
    <source>
        <dbReference type="NCBIfam" id="TIGR04265"/>
    </source>
</evidence>
<name>A0A1C4D359_9BACI</name>
<dbReference type="Gene3D" id="3.30.870.10">
    <property type="entry name" value="Endonuclease Chain A"/>
    <property type="match status" value="2"/>
</dbReference>
<dbReference type="GO" id="GO:0008808">
    <property type="term" value="F:cardiolipin synthase activity"/>
    <property type="evidence" value="ECO:0007669"/>
    <property type="project" value="UniProtKB-UniRule"/>
</dbReference>
<evidence type="ECO:0000313" key="12">
    <source>
        <dbReference type="Proteomes" id="UP000181997"/>
    </source>
</evidence>
<keyword evidence="3" id="KW-0808">Transferase</keyword>
<feature type="transmembrane region" description="Helical" evidence="9">
    <location>
        <begin position="16"/>
        <end position="36"/>
    </location>
</feature>
<dbReference type="SUPFAM" id="SSF56024">
    <property type="entry name" value="Phospholipase D/nuclease"/>
    <property type="match status" value="2"/>
</dbReference>
<evidence type="ECO:0000256" key="1">
    <source>
        <dbReference type="ARBA" id="ARBA00004236"/>
    </source>
</evidence>
<evidence type="ECO:0000256" key="2">
    <source>
        <dbReference type="ARBA" id="ARBA00022475"/>
    </source>
</evidence>